<dbReference type="InterPro" id="IPR050665">
    <property type="entry name" value="Cytochrome_P450_Monooxygen"/>
</dbReference>
<keyword evidence="3 11" id="KW-0349">Heme</keyword>
<proteinExistence type="inferred from homology"/>
<evidence type="ECO:0000313" key="13">
    <source>
        <dbReference type="Proteomes" id="UP000237347"/>
    </source>
</evidence>
<evidence type="ECO:0000256" key="5">
    <source>
        <dbReference type="ARBA" id="ARBA00022723"/>
    </source>
</evidence>
<dbReference type="SUPFAM" id="SSF48264">
    <property type="entry name" value="Cytochrome P450"/>
    <property type="match status" value="4"/>
</dbReference>
<dbReference type="InterPro" id="IPR036396">
    <property type="entry name" value="Cyt_P450_sf"/>
</dbReference>
<dbReference type="Proteomes" id="UP000237347">
    <property type="component" value="Unassembled WGS sequence"/>
</dbReference>
<dbReference type="GO" id="GO:0005506">
    <property type="term" value="F:iron ion binding"/>
    <property type="evidence" value="ECO:0007669"/>
    <property type="project" value="InterPro"/>
</dbReference>
<name>A0AAW0M7A4_QUESU</name>
<dbReference type="GO" id="GO:0004497">
    <property type="term" value="F:monooxygenase activity"/>
    <property type="evidence" value="ECO:0007669"/>
    <property type="project" value="UniProtKB-KW"/>
</dbReference>
<evidence type="ECO:0000256" key="10">
    <source>
        <dbReference type="ARBA" id="ARBA00023136"/>
    </source>
</evidence>
<keyword evidence="8 11" id="KW-0408">Iron</keyword>
<dbReference type="InterPro" id="IPR002401">
    <property type="entry name" value="Cyt_P450_E_grp-I"/>
</dbReference>
<sequence>MMMKLTLISSRNTYKLKFLGLRNTQRYIRDNKEERREEAHHDANASLKISIEDLVDECKTFYIAGQETTSTLLAWTIFLLAILTDWQEKARKEVLNLFGQQNPNPNGIIKLKTMSMIINKSLRLYPPVIAIARKVEREANNNNIAAFFFPFGIGPRTCVGLNFATTEAKIALSMILQRNAFTLSPAYVHSPFQLLTIRPQHGVQLSVSILSLSSHLDPSQTMLDSNSHAVPNGFTGNQRSFLQILLWKHQGDSEHEKRRPRTCVGLNFATTEAKIALSMILQRNAFTLSPAYVHSPFQLLTIRPQHGVQLSVSILSLSSHLDPSQTMLDSNSHAVSNGFTGNQRSFLQILLWKHQGDFEHEKRKNGCVEILVMSLTSSLCLYFLLTHIRGLHKLWWTPIHMKNQLSSQGINGHSYRFFHGSTKEIFNMRKEAMSRPMNLSHDIFPQFCLLFTHGLTNMVQESFKELVRGIHNPILEIIKKREEKVMTGESSNFGGDFLQLLVEAHHDANASLKISIEDLVDECKTFYIAGQETTSTLLAWTIFLLVIHTDWQEKARKEVLNLFGQQNPNPDGITKLKTKMGAVEILVISLTSSLCLYFLLTLIRGLHKLWWTPIHVKNQLSSQGIKGPSYRFFHGSTKEILNMRKEAMSRPMNLSHDIFSTILPHVHSWIDKYGKNYLQWFGPKAQLVVTEPELIKEIMNNRDNAYPKPETANYTKKLLGDGLVTSEGEKWAKMRKLANSAFHAESLKAIDIRSDFKDSFWEQLLRREEHFSDVDEIGLDFIQKCFKTQVSGHQELVKGIHNAILEIIKKREEKVMTGEGNSIGGDFLQLLVEAHHDANASLKISIEDLVDECKTFYIAGQETTSTLLAWTILLLAIHTDWQEKARKEVLNLFGQQNPNPDGITKLKTMGMIINESLRLYPPVTAISRKVEREVRLGKVTLPANLLLYIPTLAPHHDPKIWGEDVHLFKPERFSEGVAKATNNNIAAFFPFGIGPRTCVGLNFATTEAKIALSMILQRYAFTLSPAYVHSPFQLLTIRPQHGVQVMLHSL</sequence>
<keyword evidence="13" id="KW-1185">Reference proteome</keyword>
<dbReference type="PROSITE" id="PS00086">
    <property type="entry name" value="CYTOCHROME_P450"/>
    <property type="match status" value="2"/>
</dbReference>
<dbReference type="InterPro" id="IPR001128">
    <property type="entry name" value="Cyt_P450"/>
</dbReference>
<comment type="subcellular location">
    <subcellularLocation>
        <location evidence="1">Membrane</location>
        <topology evidence="1">Single-pass membrane protein</topology>
    </subcellularLocation>
</comment>
<evidence type="ECO:0000256" key="3">
    <source>
        <dbReference type="ARBA" id="ARBA00022617"/>
    </source>
</evidence>
<dbReference type="GO" id="GO:0016705">
    <property type="term" value="F:oxidoreductase activity, acting on paired donors, with incorporation or reduction of molecular oxygen"/>
    <property type="evidence" value="ECO:0007669"/>
    <property type="project" value="InterPro"/>
</dbReference>
<comment type="similarity">
    <text evidence="2">Belongs to the cytochrome P450 family.</text>
</comment>
<dbReference type="InterPro" id="IPR017972">
    <property type="entry name" value="Cyt_P450_CS"/>
</dbReference>
<keyword evidence="5 11" id="KW-0479">Metal-binding</keyword>
<evidence type="ECO:0000256" key="2">
    <source>
        <dbReference type="ARBA" id="ARBA00010617"/>
    </source>
</evidence>
<dbReference type="PANTHER" id="PTHR24282:SF20">
    <property type="entry name" value="CYTOCHROME P450 CYP749A22-LIKE"/>
    <property type="match status" value="1"/>
</dbReference>
<evidence type="ECO:0000256" key="8">
    <source>
        <dbReference type="ARBA" id="ARBA00023004"/>
    </source>
</evidence>
<evidence type="ECO:0000256" key="7">
    <source>
        <dbReference type="ARBA" id="ARBA00023002"/>
    </source>
</evidence>
<feature type="binding site" description="axial binding residue" evidence="11">
    <location>
        <position position="998"/>
    </location>
    <ligand>
        <name>heme</name>
        <dbReference type="ChEBI" id="CHEBI:30413"/>
    </ligand>
    <ligandPart>
        <name>Fe</name>
        <dbReference type="ChEBI" id="CHEBI:18248"/>
    </ligandPart>
</feature>
<dbReference type="EMBL" id="PKMF04000010">
    <property type="protein sequence ID" value="KAK7859877.1"/>
    <property type="molecule type" value="Genomic_DNA"/>
</dbReference>
<accession>A0AAW0M7A4</accession>
<gene>
    <name evidence="12" type="primary">C7A22_7</name>
    <name evidence="12" type="ORF">CFP56_002081</name>
</gene>
<dbReference type="PANTHER" id="PTHR24282">
    <property type="entry name" value="CYTOCHROME P450 FAMILY MEMBER"/>
    <property type="match status" value="1"/>
</dbReference>
<reference evidence="12 13" key="1">
    <citation type="journal article" date="2018" name="Sci. Data">
        <title>The draft genome sequence of cork oak.</title>
        <authorList>
            <person name="Ramos A.M."/>
            <person name="Usie A."/>
            <person name="Barbosa P."/>
            <person name="Barros P.M."/>
            <person name="Capote T."/>
            <person name="Chaves I."/>
            <person name="Simoes F."/>
            <person name="Abreu I."/>
            <person name="Carrasquinho I."/>
            <person name="Faro C."/>
            <person name="Guimaraes J.B."/>
            <person name="Mendonca D."/>
            <person name="Nobrega F."/>
            <person name="Rodrigues L."/>
            <person name="Saibo N.J.M."/>
            <person name="Varela M.C."/>
            <person name="Egas C."/>
            <person name="Matos J."/>
            <person name="Miguel C.M."/>
            <person name="Oliveira M.M."/>
            <person name="Ricardo C.P."/>
            <person name="Goncalves S."/>
        </authorList>
    </citation>
    <scope>NUCLEOTIDE SEQUENCE [LARGE SCALE GENOMIC DNA]</scope>
    <source>
        <strain evidence="13">cv. HL8</strain>
    </source>
</reference>
<dbReference type="Pfam" id="PF00067">
    <property type="entry name" value="p450"/>
    <property type="match status" value="5"/>
</dbReference>
<protein>
    <submittedName>
        <fullName evidence="12">Cytochrome p450 cyp749a22</fullName>
    </submittedName>
</protein>
<evidence type="ECO:0000256" key="1">
    <source>
        <dbReference type="ARBA" id="ARBA00004167"/>
    </source>
</evidence>
<evidence type="ECO:0000256" key="9">
    <source>
        <dbReference type="ARBA" id="ARBA00023033"/>
    </source>
</evidence>
<evidence type="ECO:0000256" key="6">
    <source>
        <dbReference type="ARBA" id="ARBA00022989"/>
    </source>
</evidence>
<keyword evidence="9" id="KW-0503">Monooxygenase</keyword>
<keyword evidence="4" id="KW-0812">Transmembrane</keyword>
<keyword evidence="7" id="KW-0560">Oxidoreductase</keyword>
<dbReference type="AlphaFoldDB" id="A0AAW0M7A4"/>
<comment type="cofactor">
    <cofactor evidence="11">
        <name>heme</name>
        <dbReference type="ChEBI" id="CHEBI:30413"/>
    </cofactor>
</comment>
<dbReference type="GO" id="GO:0020037">
    <property type="term" value="F:heme binding"/>
    <property type="evidence" value="ECO:0007669"/>
    <property type="project" value="InterPro"/>
</dbReference>
<evidence type="ECO:0000256" key="4">
    <source>
        <dbReference type="ARBA" id="ARBA00022692"/>
    </source>
</evidence>
<evidence type="ECO:0000313" key="12">
    <source>
        <dbReference type="EMBL" id="KAK7859877.1"/>
    </source>
</evidence>
<dbReference type="PRINTS" id="PR00463">
    <property type="entry name" value="EP450I"/>
</dbReference>
<organism evidence="12 13">
    <name type="scientific">Quercus suber</name>
    <name type="common">Cork oak</name>
    <dbReference type="NCBI Taxonomy" id="58331"/>
    <lineage>
        <taxon>Eukaryota</taxon>
        <taxon>Viridiplantae</taxon>
        <taxon>Streptophyta</taxon>
        <taxon>Embryophyta</taxon>
        <taxon>Tracheophyta</taxon>
        <taxon>Spermatophyta</taxon>
        <taxon>Magnoliopsida</taxon>
        <taxon>eudicotyledons</taxon>
        <taxon>Gunneridae</taxon>
        <taxon>Pentapetalae</taxon>
        <taxon>rosids</taxon>
        <taxon>fabids</taxon>
        <taxon>Fagales</taxon>
        <taxon>Fagaceae</taxon>
        <taxon>Quercus</taxon>
    </lineage>
</organism>
<dbReference type="Gene3D" id="1.10.630.10">
    <property type="entry name" value="Cytochrome P450"/>
    <property type="match status" value="6"/>
</dbReference>
<dbReference type="GO" id="GO:0016020">
    <property type="term" value="C:membrane"/>
    <property type="evidence" value="ECO:0007669"/>
    <property type="project" value="UniProtKB-SubCell"/>
</dbReference>
<evidence type="ECO:0000256" key="11">
    <source>
        <dbReference type="PIRSR" id="PIRSR602401-1"/>
    </source>
</evidence>
<keyword evidence="10" id="KW-0472">Membrane</keyword>
<dbReference type="PRINTS" id="PR00385">
    <property type="entry name" value="P450"/>
</dbReference>
<keyword evidence="6" id="KW-1133">Transmembrane helix</keyword>
<comment type="caution">
    <text evidence="12">The sequence shown here is derived from an EMBL/GenBank/DDBJ whole genome shotgun (WGS) entry which is preliminary data.</text>
</comment>